<evidence type="ECO:0000259" key="15">
    <source>
        <dbReference type="Pfam" id="PF19303"/>
    </source>
</evidence>
<evidence type="ECO:0000256" key="2">
    <source>
        <dbReference type="ARBA" id="ARBA00005594"/>
    </source>
</evidence>
<evidence type="ECO:0000313" key="17">
    <source>
        <dbReference type="Proteomes" id="UP001174909"/>
    </source>
</evidence>
<evidence type="ECO:0000256" key="5">
    <source>
        <dbReference type="ARBA" id="ARBA00022490"/>
    </source>
</evidence>
<evidence type="ECO:0000256" key="13">
    <source>
        <dbReference type="RuleBase" id="RU363039"/>
    </source>
</evidence>
<dbReference type="GO" id="GO:0004825">
    <property type="term" value="F:methionine-tRNA ligase activity"/>
    <property type="evidence" value="ECO:0007669"/>
    <property type="project" value="UniProtKB-EC"/>
</dbReference>
<evidence type="ECO:0000256" key="3">
    <source>
        <dbReference type="ARBA" id="ARBA00012838"/>
    </source>
</evidence>
<dbReference type="CDD" id="cd00814">
    <property type="entry name" value="MetRS_core"/>
    <property type="match status" value="1"/>
</dbReference>
<dbReference type="Pfam" id="PF09334">
    <property type="entry name" value="tRNA-synt_1g"/>
    <property type="match status" value="1"/>
</dbReference>
<dbReference type="EC" id="6.1.1.10" evidence="3"/>
<dbReference type="AlphaFoldDB" id="A0AA35S5D4"/>
<evidence type="ECO:0000256" key="6">
    <source>
        <dbReference type="ARBA" id="ARBA00022598"/>
    </source>
</evidence>
<dbReference type="NCBIfam" id="TIGR00398">
    <property type="entry name" value="metG"/>
    <property type="match status" value="1"/>
</dbReference>
<evidence type="ECO:0000259" key="14">
    <source>
        <dbReference type="Pfam" id="PF09334"/>
    </source>
</evidence>
<evidence type="ECO:0000256" key="11">
    <source>
        <dbReference type="ARBA" id="ARBA00030904"/>
    </source>
</evidence>
<evidence type="ECO:0000256" key="7">
    <source>
        <dbReference type="ARBA" id="ARBA00022741"/>
    </source>
</evidence>
<dbReference type="PROSITE" id="PS00178">
    <property type="entry name" value="AA_TRNA_LIGASE_I"/>
    <property type="match status" value="1"/>
</dbReference>
<dbReference type="GO" id="GO:0005829">
    <property type="term" value="C:cytosol"/>
    <property type="evidence" value="ECO:0007669"/>
    <property type="project" value="TreeGrafter"/>
</dbReference>
<evidence type="ECO:0000256" key="9">
    <source>
        <dbReference type="ARBA" id="ARBA00022917"/>
    </source>
</evidence>
<dbReference type="PRINTS" id="PR01041">
    <property type="entry name" value="TRNASYNTHMET"/>
</dbReference>
<dbReference type="SUPFAM" id="SSF57770">
    <property type="entry name" value="Methionyl-tRNA synthetase (MetRS), Zn-domain"/>
    <property type="match status" value="1"/>
</dbReference>
<dbReference type="Gene3D" id="1.10.730.10">
    <property type="entry name" value="Isoleucyl-tRNA Synthetase, Domain 1"/>
    <property type="match status" value="1"/>
</dbReference>
<keyword evidence="9 13" id="KW-0648">Protein biosynthesis</keyword>
<reference evidence="16" key="1">
    <citation type="submission" date="2023-03" db="EMBL/GenBank/DDBJ databases">
        <authorList>
            <person name="Steffen K."/>
            <person name="Cardenas P."/>
        </authorList>
    </citation>
    <scope>NUCLEOTIDE SEQUENCE</scope>
</reference>
<feature type="domain" description="Methionyl-tRNA synthetase anticodon-binding" evidence="15">
    <location>
        <begin position="440"/>
        <end position="588"/>
    </location>
</feature>
<keyword evidence="10 13" id="KW-0030">Aminoacyl-tRNA synthetase</keyword>
<dbReference type="InterPro" id="IPR001412">
    <property type="entry name" value="aa-tRNA-synth_I_CS"/>
</dbReference>
<dbReference type="NCBIfam" id="NF001100">
    <property type="entry name" value="PRK00133.1"/>
    <property type="match status" value="1"/>
</dbReference>
<feature type="domain" description="Methionyl/Leucyl tRNA synthetase" evidence="14">
    <location>
        <begin position="37"/>
        <end position="429"/>
    </location>
</feature>
<evidence type="ECO:0000313" key="16">
    <source>
        <dbReference type="EMBL" id="CAI8023760.1"/>
    </source>
</evidence>
<dbReference type="InterPro" id="IPR014729">
    <property type="entry name" value="Rossmann-like_a/b/a_fold"/>
</dbReference>
<dbReference type="InterPro" id="IPR029038">
    <property type="entry name" value="MetRS_Zn"/>
</dbReference>
<name>A0AA35S5D4_GEOBA</name>
<protein>
    <recommendedName>
        <fullName evidence="4">Methionine--tRNA ligase, cytoplasmic</fullName>
        <ecNumber evidence="3">6.1.1.10</ecNumber>
    </recommendedName>
    <alternativeName>
        <fullName evidence="11">Methionyl-tRNA synthetase</fullName>
    </alternativeName>
</protein>
<comment type="subcellular location">
    <subcellularLocation>
        <location evidence="1">Cytoplasm</location>
    </subcellularLocation>
</comment>
<dbReference type="PANTHER" id="PTHR45765:SF1">
    <property type="entry name" value="METHIONINE--TRNA LIGASE, CYTOPLASMIC"/>
    <property type="match status" value="1"/>
</dbReference>
<dbReference type="SUPFAM" id="SSF52374">
    <property type="entry name" value="Nucleotidylyl transferase"/>
    <property type="match status" value="1"/>
</dbReference>
<keyword evidence="6 13" id="KW-0436">Ligase</keyword>
<dbReference type="GO" id="GO:0006431">
    <property type="term" value="P:methionyl-tRNA aminoacylation"/>
    <property type="evidence" value="ECO:0007669"/>
    <property type="project" value="InterPro"/>
</dbReference>
<organism evidence="16 17">
    <name type="scientific">Geodia barretti</name>
    <name type="common">Barrett's horny sponge</name>
    <dbReference type="NCBI Taxonomy" id="519541"/>
    <lineage>
        <taxon>Eukaryota</taxon>
        <taxon>Metazoa</taxon>
        <taxon>Porifera</taxon>
        <taxon>Demospongiae</taxon>
        <taxon>Heteroscleromorpha</taxon>
        <taxon>Tetractinellida</taxon>
        <taxon>Astrophorina</taxon>
        <taxon>Geodiidae</taxon>
        <taxon>Geodia</taxon>
    </lineage>
</organism>
<keyword evidence="7 13" id="KW-0547">Nucleotide-binding</keyword>
<dbReference type="InterPro" id="IPR009080">
    <property type="entry name" value="tRNAsynth_Ia_anticodon-bd"/>
</dbReference>
<dbReference type="Proteomes" id="UP001174909">
    <property type="component" value="Unassembled WGS sequence"/>
</dbReference>
<dbReference type="CDD" id="cd07957">
    <property type="entry name" value="Anticodon_Ia_Met"/>
    <property type="match status" value="1"/>
</dbReference>
<evidence type="ECO:0000256" key="1">
    <source>
        <dbReference type="ARBA" id="ARBA00004496"/>
    </source>
</evidence>
<evidence type="ECO:0000256" key="4">
    <source>
        <dbReference type="ARBA" id="ARBA00018335"/>
    </source>
</evidence>
<comment type="catalytic activity">
    <reaction evidence="12">
        <text>tRNA(Met) + L-methionine + ATP = L-methionyl-tRNA(Met) + AMP + diphosphate</text>
        <dbReference type="Rhea" id="RHEA:13481"/>
        <dbReference type="Rhea" id="RHEA-COMP:9667"/>
        <dbReference type="Rhea" id="RHEA-COMP:9698"/>
        <dbReference type="ChEBI" id="CHEBI:30616"/>
        <dbReference type="ChEBI" id="CHEBI:33019"/>
        <dbReference type="ChEBI" id="CHEBI:57844"/>
        <dbReference type="ChEBI" id="CHEBI:78442"/>
        <dbReference type="ChEBI" id="CHEBI:78530"/>
        <dbReference type="ChEBI" id="CHEBI:456215"/>
        <dbReference type="EC" id="6.1.1.10"/>
    </reaction>
</comment>
<dbReference type="Gene3D" id="3.40.50.620">
    <property type="entry name" value="HUPs"/>
    <property type="match status" value="1"/>
</dbReference>
<sequence length="593" mass="67650">MLSLLKFSPNCLSLQSRNSGWRLFRLPTGIHLAQRIFIGVAWPYANGPLHLGHLAGCYLGADIFARYHRMRGNEVLMVSGSDTHGTPITIRADQEGISPAEVVERYHADFLNSWERLGISFDLFTHTNTENHEKVVQDIFLSLLNQGYIYTDNMLLAFCPGCERFLPDRYVEGTCPHCSYERARGDQCDQCGRTLDSQELVQAFCILCGGPPEFMESEHFFLKLSAFQDSLLEWIKDQPHWRANVSNQTRSFLEGGLKDRAITRDLTWGIPIPLEGYEGKRIYVWFEAVIGYLSAAIEWAANSGQPERWEEFWKDPSTRSYYFIGKDNIPFHSIIWPAMIMGYGNGLNLPYDVPANEFLSLENRKFSTSQNWAVWVPDFLDRYEPDPLRYLLSINMPETGDADFSWSEFVRRNNEELVATYGNLVNRVLSFTYRNFEGLVPQARPLDEIDRQMLDAAKAALDDVGNSLEHTRFKAAVGQAFGLAQEANRYLDTKAPWRSIKTDRNEAANTLNVSLQVINCLKVVLAPFLPFSSQKVHEYLGLEGPVELERWDFEHLIGEVKGGSALRQPAPLYIKLDPQVVEMETQRLGNENS</sequence>
<dbReference type="Gene3D" id="2.20.28.20">
    <property type="entry name" value="Methionyl-tRNA synthetase, Zn-domain"/>
    <property type="match status" value="1"/>
</dbReference>
<dbReference type="InterPro" id="IPR023458">
    <property type="entry name" value="Met-tRNA_ligase_1"/>
</dbReference>
<comment type="similarity">
    <text evidence="2 13">Belongs to the class-I aminoacyl-tRNA synthetase family.</text>
</comment>
<proteinExistence type="inferred from homology"/>
<dbReference type="InterPro" id="IPR033911">
    <property type="entry name" value="MetRS_core"/>
</dbReference>
<dbReference type="GO" id="GO:0005524">
    <property type="term" value="F:ATP binding"/>
    <property type="evidence" value="ECO:0007669"/>
    <property type="project" value="UniProtKB-KW"/>
</dbReference>
<keyword evidence="5" id="KW-0963">Cytoplasm</keyword>
<evidence type="ECO:0000256" key="12">
    <source>
        <dbReference type="ARBA" id="ARBA00047364"/>
    </source>
</evidence>
<dbReference type="SUPFAM" id="SSF47323">
    <property type="entry name" value="Anticodon-binding domain of a subclass of class I aminoacyl-tRNA synthetases"/>
    <property type="match status" value="1"/>
</dbReference>
<dbReference type="FunFam" id="2.20.28.20:FF:000001">
    <property type="entry name" value="Methionine--tRNA ligase"/>
    <property type="match status" value="1"/>
</dbReference>
<keyword evidence="8 13" id="KW-0067">ATP-binding</keyword>
<dbReference type="InterPro" id="IPR014758">
    <property type="entry name" value="Met-tRNA_synth"/>
</dbReference>
<evidence type="ECO:0000256" key="10">
    <source>
        <dbReference type="ARBA" id="ARBA00023146"/>
    </source>
</evidence>
<accession>A0AA35S5D4</accession>
<keyword evidence="17" id="KW-1185">Reference proteome</keyword>
<dbReference type="HAMAP" id="MF_00098">
    <property type="entry name" value="Met_tRNA_synth_type1"/>
    <property type="match status" value="1"/>
</dbReference>
<dbReference type="InterPro" id="IPR041872">
    <property type="entry name" value="Anticodon_Met"/>
</dbReference>
<dbReference type="Pfam" id="PF19303">
    <property type="entry name" value="Anticodon_3"/>
    <property type="match status" value="1"/>
</dbReference>
<dbReference type="InterPro" id="IPR015413">
    <property type="entry name" value="Methionyl/Leucyl_tRNA_Synth"/>
</dbReference>
<dbReference type="PANTHER" id="PTHR45765">
    <property type="entry name" value="METHIONINE--TRNA LIGASE"/>
    <property type="match status" value="1"/>
</dbReference>
<dbReference type="EMBL" id="CASHTH010002030">
    <property type="protein sequence ID" value="CAI8023760.1"/>
    <property type="molecule type" value="Genomic_DNA"/>
</dbReference>
<comment type="caution">
    <text evidence="16">The sequence shown here is derived from an EMBL/GenBank/DDBJ whole genome shotgun (WGS) entry which is preliminary data.</text>
</comment>
<gene>
    <name evidence="16" type="ORF">GBAR_LOCUS13862</name>
</gene>
<evidence type="ECO:0000256" key="8">
    <source>
        <dbReference type="ARBA" id="ARBA00022840"/>
    </source>
</evidence>